<dbReference type="PANTHER" id="PTHR48025:SF1">
    <property type="entry name" value="RRM DOMAIN-CONTAINING PROTEIN"/>
    <property type="match status" value="1"/>
</dbReference>
<dbReference type="SMART" id="SM00360">
    <property type="entry name" value="RRM"/>
    <property type="match status" value="1"/>
</dbReference>
<evidence type="ECO:0000256" key="3">
    <source>
        <dbReference type="SAM" id="MobiDB-lite"/>
    </source>
</evidence>
<keyword evidence="5" id="KW-0934">Plastid</keyword>
<organism evidence="5">
    <name type="scientific">Paulinella longichromatophora</name>
    <dbReference type="NCBI Taxonomy" id="1708747"/>
    <lineage>
        <taxon>Eukaryota</taxon>
        <taxon>Sar</taxon>
        <taxon>Rhizaria</taxon>
        <taxon>Cercozoa</taxon>
        <taxon>Imbricatea</taxon>
        <taxon>Silicofilosea</taxon>
        <taxon>Euglyphida</taxon>
        <taxon>Paulinellidae</taxon>
        <taxon>Paulinella</taxon>
    </lineage>
</organism>
<accession>A0A2H4ZP39</accession>
<dbReference type="InterPro" id="IPR035979">
    <property type="entry name" value="RBD_domain_sf"/>
</dbReference>
<gene>
    <name evidence="5" type="ORF">PLO_308</name>
</gene>
<feature type="region of interest" description="Disordered" evidence="3">
    <location>
        <begin position="71"/>
        <end position="121"/>
    </location>
</feature>
<dbReference type="InterPro" id="IPR050502">
    <property type="entry name" value="Euk_RNA-bind_prot"/>
</dbReference>
<dbReference type="Gene3D" id="3.30.70.330">
    <property type="match status" value="1"/>
</dbReference>
<proteinExistence type="predicted"/>
<evidence type="ECO:0000313" key="5">
    <source>
        <dbReference type="EMBL" id="AUG32305.1"/>
    </source>
</evidence>
<evidence type="ECO:0000256" key="1">
    <source>
        <dbReference type="ARBA" id="ARBA00022884"/>
    </source>
</evidence>
<sequence length="141" mass="15726">MSIRLYIGNLPQTFEVKQLDALFASVSEGIRFKPVMDRETGTSRGFGFANVDNAKVAEALIEKLNGHEFSGTTLRIERSERKDNRDNNRRPGGPNNSNPSRKATNKVIHSDAPFEEAPDPRWAGELAKLKELLTSNQNNTV</sequence>
<dbReference type="PROSITE" id="PS50102">
    <property type="entry name" value="RRM"/>
    <property type="match status" value="1"/>
</dbReference>
<evidence type="ECO:0000256" key="2">
    <source>
        <dbReference type="PROSITE-ProRule" id="PRU00176"/>
    </source>
</evidence>
<dbReference type="GO" id="GO:0003729">
    <property type="term" value="F:mRNA binding"/>
    <property type="evidence" value="ECO:0007669"/>
    <property type="project" value="TreeGrafter"/>
</dbReference>
<name>A0A2H4ZP39_9EUKA</name>
<dbReference type="AlphaFoldDB" id="A0A2H4ZP39"/>
<feature type="compositionally biased region" description="Low complexity" evidence="3">
    <location>
        <begin position="90"/>
        <end position="102"/>
    </location>
</feature>
<geneLocation type="plastid" evidence="5"/>
<protein>
    <submittedName>
        <fullName evidence="5">Putative RNA-binding protein (RRM domain)</fullName>
    </submittedName>
</protein>
<evidence type="ECO:0000259" key="4">
    <source>
        <dbReference type="PROSITE" id="PS50102"/>
    </source>
</evidence>
<dbReference type="InterPro" id="IPR012677">
    <property type="entry name" value="Nucleotide-bd_a/b_plait_sf"/>
</dbReference>
<feature type="domain" description="RRM" evidence="4">
    <location>
        <begin position="3"/>
        <end position="81"/>
    </location>
</feature>
<dbReference type="PANTHER" id="PTHR48025">
    <property type="entry name" value="OS02G0815200 PROTEIN"/>
    <property type="match status" value="1"/>
</dbReference>
<dbReference type="EMBL" id="MG264610">
    <property type="protein sequence ID" value="AUG32305.1"/>
    <property type="molecule type" value="Genomic_DNA"/>
</dbReference>
<keyword evidence="1 2" id="KW-0694">RNA-binding</keyword>
<dbReference type="InterPro" id="IPR000504">
    <property type="entry name" value="RRM_dom"/>
</dbReference>
<reference evidence="5" key="1">
    <citation type="submission" date="2017-10" db="EMBL/GenBank/DDBJ databases">
        <title>Paulinella longichromatophora chromatophore genome.</title>
        <authorList>
            <person name="Lhee D."/>
            <person name="Yoon H.S."/>
        </authorList>
    </citation>
    <scope>NUCLEOTIDE SEQUENCE</scope>
</reference>
<feature type="compositionally biased region" description="Basic and acidic residues" evidence="3">
    <location>
        <begin position="75"/>
        <end position="89"/>
    </location>
</feature>
<dbReference type="SUPFAM" id="SSF54928">
    <property type="entry name" value="RNA-binding domain, RBD"/>
    <property type="match status" value="1"/>
</dbReference>
<dbReference type="Pfam" id="PF00076">
    <property type="entry name" value="RRM_1"/>
    <property type="match status" value="1"/>
</dbReference>